<keyword evidence="4" id="KW-0732">Signal</keyword>
<dbReference type="OrthoDB" id="364348at2759"/>
<dbReference type="PANTHER" id="PTHR19957">
    <property type="entry name" value="SYNTAXIN"/>
    <property type="match status" value="1"/>
</dbReference>
<keyword evidence="3" id="KW-0472">Membrane</keyword>
<feature type="domain" description="T-SNARE coiled-coil homology" evidence="5">
    <location>
        <begin position="23"/>
        <end position="68"/>
    </location>
</feature>
<comment type="caution">
    <text evidence="6">The sequence shown here is derived from an EMBL/GenBank/DDBJ whole genome shotgun (WGS) entry which is preliminary data.</text>
</comment>
<name>A0A8X8BG60_BRACI</name>
<organism evidence="6 7">
    <name type="scientific">Brassica carinata</name>
    <name type="common">Ethiopian mustard</name>
    <name type="synonym">Abyssinian cabbage</name>
    <dbReference type="NCBI Taxonomy" id="52824"/>
    <lineage>
        <taxon>Eukaryota</taxon>
        <taxon>Viridiplantae</taxon>
        <taxon>Streptophyta</taxon>
        <taxon>Embryophyta</taxon>
        <taxon>Tracheophyta</taxon>
        <taxon>Spermatophyta</taxon>
        <taxon>Magnoliopsida</taxon>
        <taxon>eudicotyledons</taxon>
        <taxon>Gunneridae</taxon>
        <taxon>Pentapetalae</taxon>
        <taxon>rosids</taxon>
        <taxon>malvids</taxon>
        <taxon>Brassicales</taxon>
        <taxon>Brassicaceae</taxon>
        <taxon>Brassiceae</taxon>
        <taxon>Brassica</taxon>
    </lineage>
</organism>
<dbReference type="Gene3D" id="1.20.5.110">
    <property type="match status" value="1"/>
</dbReference>
<dbReference type="Proteomes" id="UP000886595">
    <property type="component" value="Unassembled WGS sequence"/>
</dbReference>
<evidence type="ECO:0000256" key="1">
    <source>
        <dbReference type="ARBA" id="ARBA00022448"/>
    </source>
</evidence>
<dbReference type="InterPro" id="IPR000727">
    <property type="entry name" value="T_SNARE_dom"/>
</dbReference>
<dbReference type="PANTHER" id="PTHR19957:SF38">
    <property type="entry name" value="LD27581P"/>
    <property type="match status" value="1"/>
</dbReference>
<evidence type="ECO:0000259" key="5">
    <source>
        <dbReference type="PROSITE" id="PS50192"/>
    </source>
</evidence>
<protein>
    <recommendedName>
        <fullName evidence="5">t-SNARE coiled-coil homology domain-containing protein</fullName>
    </recommendedName>
</protein>
<dbReference type="PROSITE" id="PS50192">
    <property type="entry name" value="T_SNARE"/>
    <property type="match status" value="1"/>
</dbReference>
<sequence length="133" mass="14293">MESTCLSVVLILGLLKRMSTGEIGEVNEIVKDLAVLVNDQGVMIDDISSNIDNSHAATAQATAQLRNSSLTCLLILIFGIVLLIVIIVVLKKEAKKEAYRKCLESNGVADSLTQGSFSKAKKSLSLWLQEASS</sequence>
<keyword evidence="3" id="KW-0812">Transmembrane</keyword>
<keyword evidence="3" id="KW-1133">Transmembrane helix</keyword>
<feature type="chain" id="PRO_5036486636" description="t-SNARE coiled-coil homology domain-containing protein" evidence="4">
    <location>
        <begin position="22"/>
        <end position="133"/>
    </location>
</feature>
<dbReference type="SMART" id="SM00397">
    <property type="entry name" value="t_SNARE"/>
    <property type="match status" value="1"/>
</dbReference>
<dbReference type="GO" id="GO:0006906">
    <property type="term" value="P:vesicle fusion"/>
    <property type="evidence" value="ECO:0007669"/>
    <property type="project" value="TreeGrafter"/>
</dbReference>
<evidence type="ECO:0000313" key="7">
    <source>
        <dbReference type="Proteomes" id="UP000886595"/>
    </source>
</evidence>
<dbReference type="SUPFAM" id="SSF58038">
    <property type="entry name" value="SNARE fusion complex"/>
    <property type="match status" value="1"/>
</dbReference>
<dbReference type="GO" id="GO:0031201">
    <property type="term" value="C:SNARE complex"/>
    <property type="evidence" value="ECO:0007669"/>
    <property type="project" value="TreeGrafter"/>
</dbReference>
<dbReference type="GO" id="GO:0006886">
    <property type="term" value="P:intracellular protein transport"/>
    <property type="evidence" value="ECO:0007669"/>
    <property type="project" value="TreeGrafter"/>
</dbReference>
<evidence type="ECO:0000313" key="6">
    <source>
        <dbReference type="EMBL" id="KAG2333790.1"/>
    </source>
</evidence>
<accession>A0A8X8BG60</accession>
<dbReference type="AlphaFoldDB" id="A0A8X8BG60"/>
<gene>
    <name evidence="6" type="ORF">Bca52824_004970</name>
</gene>
<evidence type="ECO:0000256" key="4">
    <source>
        <dbReference type="SAM" id="SignalP"/>
    </source>
</evidence>
<evidence type="ECO:0000256" key="2">
    <source>
        <dbReference type="ARBA" id="ARBA00022927"/>
    </source>
</evidence>
<feature type="transmembrane region" description="Helical" evidence="3">
    <location>
        <begin position="68"/>
        <end position="90"/>
    </location>
</feature>
<dbReference type="CDD" id="cd15840">
    <property type="entry name" value="SNARE_Qa"/>
    <property type="match status" value="1"/>
</dbReference>
<dbReference type="GO" id="GO:0048278">
    <property type="term" value="P:vesicle docking"/>
    <property type="evidence" value="ECO:0007669"/>
    <property type="project" value="TreeGrafter"/>
</dbReference>
<dbReference type="InterPro" id="IPR045242">
    <property type="entry name" value="Syntaxin"/>
</dbReference>
<keyword evidence="2" id="KW-0653">Protein transport</keyword>
<keyword evidence="7" id="KW-1185">Reference proteome</keyword>
<dbReference type="GO" id="GO:0005484">
    <property type="term" value="F:SNAP receptor activity"/>
    <property type="evidence" value="ECO:0007669"/>
    <property type="project" value="TreeGrafter"/>
</dbReference>
<keyword evidence="1" id="KW-0813">Transport</keyword>
<dbReference type="GO" id="GO:0000149">
    <property type="term" value="F:SNARE binding"/>
    <property type="evidence" value="ECO:0007669"/>
    <property type="project" value="TreeGrafter"/>
</dbReference>
<dbReference type="GO" id="GO:0012505">
    <property type="term" value="C:endomembrane system"/>
    <property type="evidence" value="ECO:0007669"/>
    <property type="project" value="TreeGrafter"/>
</dbReference>
<reference evidence="6 7" key="1">
    <citation type="submission" date="2020-02" db="EMBL/GenBank/DDBJ databases">
        <authorList>
            <person name="Ma Q."/>
            <person name="Huang Y."/>
            <person name="Song X."/>
            <person name="Pei D."/>
        </authorList>
    </citation>
    <scope>NUCLEOTIDE SEQUENCE [LARGE SCALE GENOMIC DNA]</scope>
    <source>
        <strain evidence="6">Sxm20200214</strain>
        <tissue evidence="6">Leaf</tissue>
    </source>
</reference>
<evidence type="ECO:0000256" key="3">
    <source>
        <dbReference type="SAM" id="Phobius"/>
    </source>
</evidence>
<dbReference type="EMBL" id="JAAMPC010000001">
    <property type="protein sequence ID" value="KAG2333790.1"/>
    <property type="molecule type" value="Genomic_DNA"/>
</dbReference>
<feature type="signal peptide" evidence="4">
    <location>
        <begin position="1"/>
        <end position="21"/>
    </location>
</feature>
<proteinExistence type="predicted"/>